<reference evidence="2" key="1">
    <citation type="submission" date="2020-12" db="EMBL/GenBank/DDBJ databases">
        <title>Burkholderia cepacia complex in Mexico.</title>
        <authorList>
            <person name="Estrada P."/>
        </authorList>
    </citation>
    <scope>NUCLEOTIDE SEQUENCE</scope>
    <source>
        <strain evidence="2">871</strain>
    </source>
</reference>
<gene>
    <name evidence="2" type="ORF">JAO13_36285</name>
</gene>
<evidence type="ECO:0000313" key="2">
    <source>
        <dbReference type="EMBL" id="MBH9701906.1"/>
    </source>
</evidence>
<accession>A0A8I1DSC0</accession>
<dbReference type="RefSeq" id="WP_198114358.1">
    <property type="nucleotide sequence ID" value="NZ_JAEDXG010000055.1"/>
</dbReference>
<protein>
    <submittedName>
        <fullName evidence="2">Uncharacterized protein</fullName>
    </submittedName>
</protein>
<dbReference type="InterPro" id="IPR043773">
    <property type="entry name" value="JetA"/>
</dbReference>
<dbReference type="AlphaFoldDB" id="A0A8I1DSC0"/>
<dbReference type="Pfam" id="PF18982">
    <property type="entry name" value="JetA"/>
    <property type="match status" value="1"/>
</dbReference>
<dbReference type="Proteomes" id="UP000645612">
    <property type="component" value="Unassembled WGS sequence"/>
</dbReference>
<dbReference type="EMBL" id="JAEDXG010000055">
    <property type="protein sequence ID" value="MBH9701906.1"/>
    <property type="molecule type" value="Genomic_DNA"/>
</dbReference>
<evidence type="ECO:0000256" key="1">
    <source>
        <dbReference type="SAM" id="MobiDB-lite"/>
    </source>
</evidence>
<comment type="caution">
    <text evidence="2">The sequence shown here is derived from an EMBL/GenBank/DDBJ whole genome shotgun (WGS) entry which is preliminary data.</text>
</comment>
<evidence type="ECO:0000313" key="3">
    <source>
        <dbReference type="Proteomes" id="UP000645612"/>
    </source>
</evidence>
<proteinExistence type="predicted"/>
<sequence length="176" mass="18679">MITFAGIRNQAIDTVVKQGTKAAALAPFAPGDCIGGERLASPRVETKRPPPGGLRKQTMSPEQEARARLALMARDRRTMSLPKLAAFVRQQLGEADAVPSTALQVNNVESIRALQVLCTIATANATSSKVLRANARAMSSGFTTVRMEGAEVQSQGISHLPFTIARTIKPAKGGNQ</sequence>
<organism evidence="2 3">
    <name type="scientific">Burkholderia cepacia</name>
    <name type="common">Pseudomonas cepacia</name>
    <dbReference type="NCBI Taxonomy" id="292"/>
    <lineage>
        <taxon>Bacteria</taxon>
        <taxon>Pseudomonadati</taxon>
        <taxon>Pseudomonadota</taxon>
        <taxon>Betaproteobacteria</taxon>
        <taxon>Burkholderiales</taxon>
        <taxon>Burkholderiaceae</taxon>
        <taxon>Burkholderia</taxon>
        <taxon>Burkholderia cepacia complex</taxon>
    </lineage>
</organism>
<name>A0A8I1DSC0_BURCE</name>
<feature type="region of interest" description="Disordered" evidence="1">
    <location>
        <begin position="41"/>
        <end position="62"/>
    </location>
</feature>